<accession>A0AAV8VKB9</accession>
<organism evidence="1 2">
    <name type="scientific">Exocentrus adspersus</name>
    <dbReference type="NCBI Taxonomy" id="1586481"/>
    <lineage>
        <taxon>Eukaryota</taxon>
        <taxon>Metazoa</taxon>
        <taxon>Ecdysozoa</taxon>
        <taxon>Arthropoda</taxon>
        <taxon>Hexapoda</taxon>
        <taxon>Insecta</taxon>
        <taxon>Pterygota</taxon>
        <taxon>Neoptera</taxon>
        <taxon>Endopterygota</taxon>
        <taxon>Coleoptera</taxon>
        <taxon>Polyphaga</taxon>
        <taxon>Cucujiformia</taxon>
        <taxon>Chrysomeloidea</taxon>
        <taxon>Cerambycidae</taxon>
        <taxon>Lamiinae</taxon>
        <taxon>Acanthocinini</taxon>
        <taxon>Exocentrus</taxon>
    </lineage>
</organism>
<evidence type="ECO:0000313" key="1">
    <source>
        <dbReference type="EMBL" id="KAJ8914614.1"/>
    </source>
</evidence>
<dbReference type="EMBL" id="JANEYG010000067">
    <property type="protein sequence ID" value="KAJ8914614.1"/>
    <property type="molecule type" value="Genomic_DNA"/>
</dbReference>
<feature type="non-terminal residue" evidence="1">
    <location>
        <position position="1"/>
    </location>
</feature>
<dbReference type="AlphaFoldDB" id="A0AAV8VKB9"/>
<keyword evidence="2" id="KW-1185">Reference proteome</keyword>
<name>A0AAV8VKB9_9CUCU</name>
<proteinExistence type="predicted"/>
<comment type="caution">
    <text evidence="1">The sequence shown here is derived from an EMBL/GenBank/DDBJ whole genome shotgun (WGS) entry which is preliminary data.</text>
</comment>
<protein>
    <submittedName>
        <fullName evidence="1">Uncharacterized protein</fullName>
    </submittedName>
</protein>
<dbReference type="Proteomes" id="UP001159042">
    <property type="component" value="Unassembled WGS sequence"/>
</dbReference>
<gene>
    <name evidence="1" type="ORF">NQ315_015351</name>
</gene>
<evidence type="ECO:0000313" key="2">
    <source>
        <dbReference type="Proteomes" id="UP001159042"/>
    </source>
</evidence>
<reference evidence="1 2" key="1">
    <citation type="journal article" date="2023" name="Insect Mol. Biol.">
        <title>Genome sequencing provides insights into the evolution of gene families encoding plant cell wall-degrading enzymes in longhorned beetles.</title>
        <authorList>
            <person name="Shin N.R."/>
            <person name="Okamura Y."/>
            <person name="Kirsch R."/>
            <person name="Pauchet Y."/>
        </authorList>
    </citation>
    <scope>NUCLEOTIDE SEQUENCE [LARGE SCALE GENOMIC DNA]</scope>
    <source>
        <strain evidence="1">EAD_L_NR</strain>
    </source>
</reference>
<sequence>CITGKYSAVLSENRAGNNSKILLSSDSEEDIIVIDTKKSAVDILTIEDSESIYLLKELPTFYDEYCDLGMGILSFLFMET</sequence>